<evidence type="ECO:0000313" key="3">
    <source>
        <dbReference type="Proteomes" id="UP000233100"/>
    </source>
</evidence>
<name>A0A2K5V9H9_MACFA</name>
<dbReference type="Gene3D" id="3.40.50.300">
    <property type="entry name" value="P-loop containing nucleotide triphosphate hydrolases"/>
    <property type="match status" value="1"/>
</dbReference>
<evidence type="ECO:0000313" key="2">
    <source>
        <dbReference type="Ensembl" id="ENSMFAP00000021371.2"/>
    </source>
</evidence>
<reference evidence="2" key="2">
    <citation type="submission" date="2025-08" db="UniProtKB">
        <authorList>
            <consortium name="Ensembl"/>
        </authorList>
    </citation>
    <scope>IDENTIFICATION</scope>
</reference>
<dbReference type="AlphaFoldDB" id="A0A2K5V9H9"/>
<dbReference type="Proteomes" id="UP000233100">
    <property type="component" value="Chromosome 8"/>
</dbReference>
<reference evidence="2 3" key="1">
    <citation type="submission" date="2013-03" db="EMBL/GenBank/DDBJ databases">
        <authorList>
            <person name="Warren W."/>
            <person name="Wilson R.K."/>
        </authorList>
    </citation>
    <scope>NUCLEOTIDE SEQUENCE</scope>
</reference>
<dbReference type="Ensembl" id="ENSMFAT00000034639.2">
    <property type="protein sequence ID" value="ENSMFAP00000021371.2"/>
    <property type="gene ID" value="ENSMFAG00000058039.1"/>
</dbReference>
<feature type="compositionally biased region" description="Gly residues" evidence="1">
    <location>
        <begin position="81"/>
        <end position="103"/>
    </location>
</feature>
<feature type="region of interest" description="Disordered" evidence="1">
    <location>
        <begin position="43"/>
        <end position="103"/>
    </location>
</feature>
<dbReference type="GeneTree" id="ENSGT00390000010763"/>
<reference evidence="2" key="3">
    <citation type="submission" date="2025-09" db="UniProtKB">
        <authorList>
            <consortium name="Ensembl"/>
        </authorList>
    </citation>
    <scope>IDENTIFICATION</scope>
</reference>
<evidence type="ECO:0000256" key="1">
    <source>
        <dbReference type="SAM" id="MobiDB-lite"/>
    </source>
</evidence>
<organism evidence="2 3">
    <name type="scientific">Macaca fascicularis</name>
    <name type="common">Crab-eating macaque</name>
    <name type="synonym">Cynomolgus monkey</name>
    <dbReference type="NCBI Taxonomy" id="9541"/>
    <lineage>
        <taxon>Eukaryota</taxon>
        <taxon>Metazoa</taxon>
        <taxon>Chordata</taxon>
        <taxon>Craniata</taxon>
        <taxon>Vertebrata</taxon>
        <taxon>Euteleostomi</taxon>
        <taxon>Mammalia</taxon>
        <taxon>Eutheria</taxon>
        <taxon>Euarchontoglires</taxon>
        <taxon>Primates</taxon>
        <taxon>Haplorrhini</taxon>
        <taxon>Catarrhini</taxon>
        <taxon>Cercopithecidae</taxon>
        <taxon>Cercopithecinae</taxon>
        <taxon>Macaca</taxon>
    </lineage>
</organism>
<accession>A0A2K5V9H9</accession>
<dbReference type="VEuPathDB" id="HostDB:ENSMFAG00000035599"/>
<protein>
    <submittedName>
        <fullName evidence="2">Uncharacterized protein</fullName>
    </submittedName>
</protein>
<sequence length="322" mass="34680">MVDSLCPCALTPSPCSTPAQALLPRQAWSFSLLNMGSHQSTVASSRWGGEEAQAGTLSSQSVGQGERLSVWPPSPGHQGRRGPGGQAAAGGPEGRGGAGYGQTGAAGADAGGWAWHGALAGGWEIWPRAGSSIGLACQLHSATPTGEEEAPGLKCQVTELHDVLMKDVGNRIRADGRWPLVIDPSGQAATFLRYQDTNYVDTVNPEHLKPERLRLALLGALRYGKPLVFDLREVDLFPAVQRQLEVVQPGLAQALLSRGLLEQERYLSLLRPTDGPEYSPTQFQEQRLEHFRLFFVTKVQWPPAEQLQVLLPVRVQLPGTGF</sequence>
<dbReference type="STRING" id="9541.ENSMFAP00000021371"/>
<proteinExistence type="predicted"/>
<dbReference type="InterPro" id="IPR027417">
    <property type="entry name" value="P-loop_NTPase"/>
</dbReference>
<keyword evidence="3" id="KW-1185">Reference proteome</keyword>